<protein>
    <submittedName>
        <fullName evidence="1">Uncharacterized protein</fullName>
    </submittedName>
</protein>
<dbReference type="InParanoid" id="D8U808"/>
<dbReference type="KEGG" id="vcn:VOLCADRAFT_95590"/>
<organism evidence="2">
    <name type="scientific">Volvox carteri f. nagariensis</name>
    <dbReference type="NCBI Taxonomy" id="3068"/>
    <lineage>
        <taxon>Eukaryota</taxon>
        <taxon>Viridiplantae</taxon>
        <taxon>Chlorophyta</taxon>
        <taxon>core chlorophytes</taxon>
        <taxon>Chlorophyceae</taxon>
        <taxon>CS clade</taxon>
        <taxon>Chlamydomonadales</taxon>
        <taxon>Volvocaceae</taxon>
        <taxon>Volvox</taxon>
    </lineage>
</organism>
<evidence type="ECO:0000313" key="1">
    <source>
        <dbReference type="EMBL" id="EFJ44135.1"/>
    </source>
</evidence>
<dbReference type="RefSeq" id="XP_002954729.1">
    <property type="nucleotide sequence ID" value="XM_002954683.1"/>
</dbReference>
<gene>
    <name evidence="1" type="ORF">VOLCADRAFT_95590</name>
</gene>
<evidence type="ECO:0000313" key="2">
    <source>
        <dbReference type="Proteomes" id="UP000001058"/>
    </source>
</evidence>
<proteinExistence type="predicted"/>
<dbReference type="EMBL" id="GL378366">
    <property type="protein sequence ID" value="EFJ44135.1"/>
    <property type="molecule type" value="Genomic_DNA"/>
</dbReference>
<dbReference type="AlphaFoldDB" id="D8U808"/>
<name>D8U808_VOLCA</name>
<reference evidence="1 2" key="1">
    <citation type="journal article" date="2010" name="Science">
        <title>Genomic analysis of organismal complexity in the multicellular green alga Volvox carteri.</title>
        <authorList>
            <person name="Prochnik S.E."/>
            <person name="Umen J."/>
            <person name="Nedelcu A.M."/>
            <person name="Hallmann A."/>
            <person name="Miller S.M."/>
            <person name="Nishii I."/>
            <person name="Ferris P."/>
            <person name="Kuo A."/>
            <person name="Mitros T."/>
            <person name="Fritz-Laylin L.K."/>
            <person name="Hellsten U."/>
            <person name="Chapman J."/>
            <person name="Simakov O."/>
            <person name="Rensing S.A."/>
            <person name="Terry A."/>
            <person name="Pangilinan J."/>
            <person name="Kapitonov V."/>
            <person name="Jurka J."/>
            <person name="Salamov A."/>
            <person name="Shapiro H."/>
            <person name="Schmutz J."/>
            <person name="Grimwood J."/>
            <person name="Lindquist E."/>
            <person name="Lucas S."/>
            <person name="Grigoriev I.V."/>
            <person name="Schmitt R."/>
            <person name="Kirk D."/>
            <person name="Rokhsar D.S."/>
        </authorList>
    </citation>
    <scope>NUCLEOTIDE SEQUENCE [LARGE SCALE GENOMIC DNA]</scope>
    <source>
        <strain evidence="2">f. Nagariensis / Eve</strain>
    </source>
</reference>
<sequence>MCTTARRCQPARQPARGDVVIDEGAANRSLDGIAKTRLRASIRKPKIDLSAFLVVNPWSGLPDDDDDLPPEPAVNLSNKLNPNIHYDRELAASRKRLWRRPKRVVPGLDNFRAAQTAALSECGDALAAHGG</sequence>
<dbReference type="Proteomes" id="UP000001058">
    <property type="component" value="Unassembled WGS sequence"/>
</dbReference>
<dbReference type="GeneID" id="9621506"/>
<keyword evidence="2" id="KW-1185">Reference proteome</keyword>
<accession>D8U808</accession>